<dbReference type="EMBL" id="CP049863">
    <property type="protein sequence ID" value="QIK62501.1"/>
    <property type="molecule type" value="Genomic_DNA"/>
</dbReference>
<dbReference type="PROSITE" id="PS50893">
    <property type="entry name" value="ABC_TRANSPORTER_2"/>
    <property type="match status" value="1"/>
</dbReference>
<gene>
    <name evidence="5" type="ORF">G7068_04215</name>
</gene>
<reference evidence="5 6" key="1">
    <citation type="submission" date="2020-03" db="EMBL/GenBank/DDBJ databases">
        <title>Leucobacter sp. nov., isolated from beetles.</title>
        <authorList>
            <person name="Hyun D.-W."/>
            <person name="Bae J.-W."/>
        </authorList>
    </citation>
    <scope>NUCLEOTIDE SEQUENCE [LARGE SCALE GENOMIC DNA]</scope>
    <source>
        <strain evidence="5 6">HDW9C</strain>
    </source>
</reference>
<keyword evidence="3 5" id="KW-0067">ATP-binding</keyword>
<dbReference type="PROSITE" id="PS00211">
    <property type="entry name" value="ABC_TRANSPORTER_1"/>
    <property type="match status" value="1"/>
</dbReference>
<dbReference type="InterPro" id="IPR017871">
    <property type="entry name" value="ABC_transporter-like_CS"/>
</dbReference>
<name>A0A6G7XDQ9_9MICO</name>
<keyword evidence="1" id="KW-0813">Transport</keyword>
<sequence length="361" mass="37376">MSGLDCAVQVQRGDFELNAAVRAAPGEVLAVIGANGSGKSTLLGAIAGTHPIANGSVRLGSRVLCSRGGQAPTVSLRRSARRVGFLDQRARLFPHLSARANIAFGPRAQGESRRTAEATAEEWLVRVGLSGRGDARSSQLSGGQQQRVAIARTLAADPALLLIDEPFAALDVTSSGELRELIATEARRMQIPVVLVSHDPIDLISLASRVVVLEAGAVTQSGTVAEVLGSPETPFAAAFTGRVLLRGTASDSGVLTPDAPLRELHGVGKLPSPGTAASASFEAAAVRVVPDPAPSSATENSWSGTISAISAGPAGVRLECAEWPGIYAELPLSRAFEPWITVGASARWELPTEAVRFGTPH</sequence>
<protein>
    <submittedName>
        <fullName evidence="5">ATP-binding cassette domain-containing protein</fullName>
    </submittedName>
</protein>
<evidence type="ECO:0000313" key="6">
    <source>
        <dbReference type="Proteomes" id="UP000502677"/>
    </source>
</evidence>
<dbReference type="SMART" id="SM00382">
    <property type="entry name" value="AAA"/>
    <property type="match status" value="1"/>
</dbReference>
<dbReference type="InterPro" id="IPR003439">
    <property type="entry name" value="ABC_transporter-like_ATP-bd"/>
</dbReference>
<dbReference type="AlphaFoldDB" id="A0A6G7XDQ9"/>
<dbReference type="Pfam" id="PF00005">
    <property type="entry name" value="ABC_tran"/>
    <property type="match status" value="1"/>
</dbReference>
<dbReference type="PANTHER" id="PTHR42781">
    <property type="entry name" value="SPERMIDINE/PUTRESCINE IMPORT ATP-BINDING PROTEIN POTA"/>
    <property type="match status" value="1"/>
</dbReference>
<dbReference type="InterPro" id="IPR050093">
    <property type="entry name" value="ABC_SmlMolc_Importer"/>
</dbReference>
<dbReference type="GO" id="GO:0016887">
    <property type="term" value="F:ATP hydrolysis activity"/>
    <property type="evidence" value="ECO:0007669"/>
    <property type="project" value="InterPro"/>
</dbReference>
<organism evidence="5 6">
    <name type="scientific">Leucobacter viscericola</name>
    <dbReference type="NCBI Taxonomy" id="2714935"/>
    <lineage>
        <taxon>Bacteria</taxon>
        <taxon>Bacillati</taxon>
        <taxon>Actinomycetota</taxon>
        <taxon>Actinomycetes</taxon>
        <taxon>Micrococcales</taxon>
        <taxon>Microbacteriaceae</taxon>
        <taxon>Leucobacter</taxon>
    </lineage>
</organism>
<dbReference type="KEGG" id="lvi:G7068_04215"/>
<dbReference type="InterPro" id="IPR003593">
    <property type="entry name" value="AAA+_ATPase"/>
</dbReference>
<evidence type="ECO:0000256" key="3">
    <source>
        <dbReference type="ARBA" id="ARBA00022840"/>
    </source>
</evidence>
<proteinExistence type="predicted"/>
<dbReference type="RefSeq" id="WP_166289356.1">
    <property type="nucleotide sequence ID" value="NZ_CP049863.1"/>
</dbReference>
<dbReference type="InterPro" id="IPR027417">
    <property type="entry name" value="P-loop_NTPase"/>
</dbReference>
<dbReference type="SUPFAM" id="SSF52540">
    <property type="entry name" value="P-loop containing nucleoside triphosphate hydrolases"/>
    <property type="match status" value="1"/>
</dbReference>
<evidence type="ECO:0000256" key="1">
    <source>
        <dbReference type="ARBA" id="ARBA00022448"/>
    </source>
</evidence>
<accession>A0A6G7XDQ9</accession>
<evidence type="ECO:0000256" key="2">
    <source>
        <dbReference type="ARBA" id="ARBA00022741"/>
    </source>
</evidence>
<dbReference type="PANTHER" id="PTHR42781:SF4">
    <property type="entry name" value="SPERMIDINE_PUTRESCINE IMPORT ATP-BINDING PROTEIN POTA"/>
    <property type="match status" value="1"/>
</dbReference>
<dbReference type="Proteomes" id="UP000502677">
    <property type="component" value="Chromosome"/>
</dbReference>
<keyword evidence="2" id="KW-0547">Nucleotide-binding</keyword>
<keyword evidence="6" id="KW-1185">Reference proteome</keyword>
<evidence type="ECO:0000259" key="4">
    <source>
        <dbReference type="PROSITE" id="PS50893"/>
    </source>
</evidence>
<feature type="domain" description="ABC transporter" evidence="4">
    <location>
        <begin position="1"/>
        <end position="240"/>
    </location>
</feature>
<dbReference type="GO" id="GO:0005524">
    <property type="term" value="F:ATP binding"/>
    <property type="evidence" value="ECO:0007669"/>
    <property type="project" value="UniProtKB-KW"/>
</dbReference>
<evidence type="ECO:0000313" key="5">
    <source>
        <dbReference type="EMBL" id="QIK62501.1"/>
    </source>
</evidence>
<dbReference type="Gene3D" id="3.40.50.300">
    <property type="entry name" value="P-loop containing nucleotide triphosphate hydrolases"/>
    <property type="match status" value="1"/>
</dbReference>